<proteinExistence type="predicted"/>
<organism evidence="7 8">
    <name type="scientific">Haemophilus pittmaniae</name>
    <dbReference type="NCBI Taxonomy" id="249188"/>
    <lineage>
        <taxon>Bacteria</taxon>
        <taxon>Pseudomonadati</taxon>
        <taxon>Pseudomonadota</taxon>
        <taxon>Gammaproteobacteria</taxon>
        <taxon>Pasteurellales</taxon>
        <taxon>Pasteurellaceae</taxon>
        <taxon>Haemophilus</taxon>
    </lineage>
</organism>
<keyword evidence="4 6" id="KW-1133">Transmembrane helix</keyword>
<accession>A0A377J055</accession>
<dbReference type="EMBL" id="UGHS01000004">
    <property type="protein sequence ID" value="STO93792.1"/>
    <property type="molecule type" value="Genomic_DNA"/>
</dbReference>
<gene>
    <name evidence="7" type="primary">rhtC</name>
    <name evidence="7" type="ORF">NCTC13335_01705</name>
</gene>
<reference evidence="7 8" key="1">
    <citation type="submission" date="2018-06" db="EMBL/GenBank/DDBJ databases">
        <authorList>
            <consortium name="Pathogen Informatics"/>
            <person name="Doyle S."/>
        </authorList>
    </citation>
    <scope>NUCLEOTIDE SEQUENCE [LARGE SCALE GENOMIC DNA]</scope>
    <source>
        <strain evidence="7 8">NCTC13335</strain>
    </source>
</reference>
<feature type="transmembrane region" description="Helical" evidence="6">
    <location>
        <begin position="34"/>
        <end position="59"/>
    </location>
</feature>
<dbReference type="RefSeq" id="WP_115003405.1">
    <property type="nucleotide sequence ID" value="NZ_UGHS01000004.1"/>
</dbReference>
<dbReference type="Pfam" id="PF01810">
    <property type="entry name" value="LysE"/>
    <property type="match status" value="1"/>
</dbReference>
<feature type="transmembrane region" description="Helical" evidence="6">
    <location>
        <begin position="143"/>
        <end position="163"/>
    </location>
</feature>
<feature type="transmembrane region" description="Helical" evidence="6">
    <location>
        <begin position="115"/>
        <end position="137"/>
    </location>
</feature>
<feature type="transmembrane region" description="Helical" evidence="6">
    <location>
        <begin position="65"/>
        <end position="82"/>
    </location>
</feature>
<evidence type="ECO:0000256" key="6">
    <source>
        <dbReference type="SAM" id="Phobius"/>
    </source>
</evidence>
<keyword evidence="3 6" id="KW-0812">Transmembrane</keyword>
<evidence type="ECO:0000256" key="2">
    <source>
        <dbReference type="ARBA" id="ARBA00022475"/>
    </source>
</evidence>
<evidence type="ECO:0000256" key="1">
    <source>
        <dbReference type="ARBA" id="ARBA00004651"/>
    </source>
</evidence>
<feature type="transmembrane region" description="Helical" evidence="6">
    <location>
        <begin position="183"/>
        <end position="204"/>
    </location>
</feature>
<dbReference type="Proteomes" id="UP000255264">
    <property type="component" value="Unassembled WGS sequence"/>
</dbReference>
<comment type="subcellular location">
    <subcellularLocation>
        <location evidence="1">Cell membrane</location>
        <topology evidence="1">Multi-pass membrane protein</topology>
    </subcellularLocation>
</comment>
<sequence length="211" mass="23539">MLNLLIVNLFGLLSPGPDFFYVSRVAAMSSRRDALCAVIGVSFGVFIWASATILGLAVLFTAMPAVQGIIMMLGGSYLIYLGSQMVLVRENVAFADTGFKQIQYKNDAWKEIRKALWVNLSNAKVVIFFSSVMSMVLNGLHEPIQMLTALMAIVTECFLYFYIISVLFSRPIAKRFYSRYSRYIDNVAGVIFILFGLFLIYSGAVETIQSL</sequence>
<name>A0A377J055_9PAST</name>
<keyword evidence="5 6" id="KW-0472">Membrane</keyword>
<dbReference type="PANTHER" id="PTHR30086">
    <property type="entry name" value="ARGININE EXPORTER PROTEIN ARGO"/>
    <property type="match status" value="1"/>
</dbReference>
<dbReference type="AlphaFoldDB" id="A0A377J055"/>
<dbReference type="PANTHER" id="PTHR30086:SF19">
    <property type="entry name" value="THREONINE EFFLUX PROTEIN"/>
    <property type="match status" value="1"/>
</dbReference>
<keyword evidence="2" id="KW-1003">Cell membrane</keyword>
<evidence type="ECO:0000256" key="3">
    <source>
        <dbReference type="ARBA" id="ARBA00022692"/>
    </source>
</evidence>
<evidence type="ECO:0000313" key="7">
    <source>
        <dbReference type="EMBL" id="STO93792.1"/>
    </source>
</evidence>
<dbReference type="GO" id="GO:0005886">
    <property type="term" value="C:plasma membrane"/>
    <property type="evidence" value="ECO:0007669"/>
    <property type="project" value="UniProtKB-SubCell"/>
</dbReference>
<feature type="transmembrane region" description="Helical" evidence="6">
    <location>
        <begin position="6"/>
        <end position="22"/>
    </location>
</feature>
<evidence type="ECO:0000256" key="4">
    <source>
        <dbReference type="ARBA" id="ARBA00022989"/>
    </source>
</evidence>
<dbReference type="GO" id="GO:0015171">
    <property type="term" value="F:amino acid transmembrane transporter activity"/>
    <property type="evidence" value="ECO:0007669"/>
    <property type="project" value="TreeGrafter"/>
</dbReference>
<dbReference type="OrthoDB" id="581870at2"/>
<protein>
    <submittedName>
        <fullName evidence="7">Threonine efflux system</fullName>
    </submittedName>
</protein>
<evidence type="ECO:0000313" key="8">
    <source>
        <dbReference type="Proteomes" id="UP000255264"/>
    </source>
</evidence>
<evidence type="ECO:0000256" key="5">
    <source>
        <dbReference type="ARBA" id="ARBA00023136"/>
    </source>
</evidence>
<dbReference type="InterPro" id="IPR001123">
    <property type="entry name" value="LeuE-type"/>
</dbReference>
<keyword evidence="8" id="KW-1185">Reference proteome</keyword>